<reference evidence="1 2" key="1">
    <citation type="journal article" name="Front. Microbiol.">
        <title>Sugar Metabolism of the First Thermophilic Planctomycete Thermogutta terrifontis: Comparative Genomic and Transcriptomic Approaches.</title>
        <authorList>
            <person name="Elcheninov A.G."/>
            <person name="Menzel P."/>
            <person name="Gudbergsdottir S.R."/>
            <person name="Slesarev A.I."/>
            <person name="Kadnikov V.V."/>
            <person name="Krogh A."/>
            <person name="Bonch-Osmolovskaya E.A."/>
            <person name="Peng X."/>
            <person name="Kublanov I.V."/>
        </authorList>
    </citation>
    <scope>NUCLEOTIDE SEQUENCE [LARGE SCALE GENOMIC DNA]</scope>
    <source>
        <strain evidence="1 2">R1</strain>
    </source>
</reference>
<dbReference type="EMBL" id="CP018477">
    <property type="protein sequence ID" value="ASV75982.1"/>
    <property type="molecule type" value="Genomic_DNA"/>
</dbReference>
<dbReference type="Proteomes" id="UP000215086">
    <property type="component" value="Chromosome"/>
</dbReference>
<sequence>MQKLDRVPDFPFRTSVLAGHPKGKNFTTRTPFFLSGNAYD</sequence>
<name>A0A286RJ87_9BACT</name>
<evidence type="ECO:0000313" key="1">
    <source>
        <dbReference type="EMBL" id="ASV75982.1"/>
    </source>
</evidence>
<keyword evidence="2" id="KW-1185">Reference proteome</keyword>
<proteinExistence type="predicted"/>
<dbReference type="KEGG" id="ttf:THTE_3380"/>
<evidence type="ECO:0000313" key="2">
    <source>
        <dbReference type="Proteomes" id="UP000215086"/>
    </source>
</evidence>
<accession>A0A286RJ87</accession>
<protein>
    <submittedName>
        <fullName evidence="1">Uncharacterized protein</fullName>
    </submittedName>
</protein>
<dbReference type="AlphaFoldDB" id="A0A286RJ87"/>
<gene>
    <name evidence="1" type="ORF">THTE_3380</name>
</gene>
<organism evidence="1 2">
    <name type="scientific">Thermogutta terrifontis</name>
    <dbReference type="NCBI Taxonomy" id="1331910"/>
    <lineage>
        <taxon>Bacteria</taxon>
        <taxon>Pseudomonadati</taxon>
        <taxon>Planctomycetota</taxon>
        <taxon>Planctomycetia</taxon>
        <taxon>Pirellulales</taxon>
        <taxon>Thermoguttaceae</taxon>
        <taxon>Thermogutta</taxon>
    </lineage>
</organism>